<dbReference type="Gene3D" id="1.10.10.10">
    <property type="entry name" value="Winged helix-like DNA-binding domain superfamily/Winged helix DNA-binding domain"/>
    <property type="match status" value="1"/>
</dbReference>
<evidence type="ECO:0000256" key="3">
    <source>
        <dbReference type="ARBA" id="ARBA00023163"/>
    </source>
</evidence>
<organism evidence="5 6">
    <name type="scientific">Hartmannibacter diazotrophicus</name>
    <dbReference type="NCBI Taxonomy" id="1482074"/>
    <lineage>
        <taxon>Bacteria</taxon>
        <taxon>Pseudomonadati</taxon>
        <taxon>Pseudomonadota</taxon>
        <taxon>Alphaproteobacteria</taxon>
        <taxon>Hyphomicrobiales</taxon>
        <taxon>Pleomorphomonadaceae</taxon>
        <taxon>Hartmannibacter</taxon>
    </lineage>
</organism>
<dbReference type="GO" id="GO:0003700">
    <property type="term" value="F:DNA-binding transcription factor activity"/>
    <property type="evidence" value="ECO:0007669"/>
    <property type="project" value="InterPro"/>
</dbReference>
<name>A0A2C9D910_9HYPH</name>
<dbReference type="InterPro" id="IPR008920">
    <property type="entry name" value="TF_FadR/GntR_C"/>
</dbReference>
<gene>
    <name evidence="5" type="primary">csiR_1</name>
    <name evidence="5" type="ORF">HDIA_3172</name>
</gene>
<proteinExistence type="predicted"/>
<dbReference type="Pfam" id="PF07729">
    <property type="entry name" value="FCD"/>
    <property type="match status" value="1"/>
</dbReference>
<keyword evidence="6" id="KW-1185">Reference proteome</keyword>
<dbReference type="Pfam" id="PF00392">
    <property type="entry name" value="GntR"/>
    <property type="match status" value="1"/>
</dbReference>
<feature type="domain" description="HTH gntR-type" evidence="4">
    <location>
        <begin position="17"/>
        <end position="84"/>
    </location>
</feature>
<dbReference type="Proteomes" id="UP000223606">
    <property type="component" value="Chromosome 1"/>
</dbReference>
<reference evidence="6" key="1">
    <citation type="submission" date="2017-09" db="EMBL/GenBank/DDBJ databases">
        <title>Genome sequence of Nannocystis excedens DSM 71.</title>
        <authorList>
            <person name="Blom J."/>
        </authorList>
    </citation>
    <scope>NUCLEOTIDE SEQUENCE [LARGE SCALE GENOMIC DNA]</scope>
    <source>
        <strain evidence="6">type strain: E19</strain>
    </source>
</reference>
<dbReference type="PROSITE" id="PS50949">
    <property type="entry name" value="HTH_GNTR"/>
    <property type="match status" value="1"/>
</dbReference>
<dbReference type="InterPro" id="IPR036388">
    <property type="entry name" value="WH-like_DNA-bd_sf"/>
</dbReference>
<dbReference type="InterPro" id="IPR036390">
    <property type="entry name" value="WH_DNA-bd_sf"/>
</dbReference>
<evidence type="ECO:0000259" key="4">
    <source>
        <dbReference type="PROSITE" id="PS50949"/>
    </source>
</evidence>
<dbReference type="GO" id="GO:0003677">
    <property type="term" value="F:DNA binding"/>
    <property type="evidence" value="ECO:0007669"/>
    <property type="project" value="UniProtKB-KW"/>
</dbReference>
<dbReference type="KEGG" id="hdi:HDIA_3172"/>
<dbReference type="OrthoDB" id="8680240at2"/>
<dbReference type="InterPro" id="IPR011711">
    <property type="entry name" value="GntR_C"/>
</dbReference>
<evidence type="ECO:0000256" key="2">
    <source>
        <dbReference type="ARBA" id="ARBA00023125"/>
    </source>
</evidence>
<dbReference type="SMART" id="SM00345">
    <property type="entry name" value="HTH_GNTR"/>
    <property type="match status" value="1"/>
</dbReference>
<evidence type="ECO:0000313" key="5">
    <source>
        <dbReference type="EMBL" id="SON56713.1"/>
    </source>
</evidence>
<keyword evidence="2" id="KW-0238">DNA-binding</keyword>
<sequence length="247" mass="27795">MSLQFSSANVRRESDVSTLGTEVYSRLRNDLIAGYLQPGERLRFRQLSATYGVGIAPLREALSRLISDHLVIFEGHRGYSVAPLSLDDLYDLCSLRTELSCKALRKSIQHGDTAWEAEIVASLHLLERTPFPGETADRETIDEWESRHDRFHRALIAHCGSPRLLHFCNVLSDHFQRYRRAVVVRVSKSAALMERVREQHREVAEAAIARDTELAVAALARHFEGSVEIVAQNYQTISKNISGGKSA</sequence>
<accession>A0A2C9D910</accession>
<dbReference type="SUPFAM" id="SSF48008">
    <property type="entry name" value="GntR ligand-binding domain-like"/>
    <property type="match status" value="1"/>
</dbReference>
<keyword evidence="3" id="KW-0804">Transcription</keyword>
<dbReference type="Gene3D" id="1.20.120.530">
    <property type="entry name" value="GntR ligand-binding domain-like"/>
    <property type="match status" value="1"/>
</dbReference>
<evidence type="ECO:0000256" key="1">
    <source>
        <dbReference type="ARBA" id="ARBA00023015"/>
    </source>
</evidence>
<dbReference type="RefSeq" id="WP_099557059.1">
    <property type="nucleotide sequence ID" value="NZ_LT960614.1"/>
</dbReference>
<dbReference type="InterPro" id="IPR000524">
    <property type="entry name" value="Tscrpt_reg_HTH_GntR"/>
</dbReference>
<evidence type="ECO:0000313" key="6">
    <source>
        <dbReference type="Proteomes" id="UP000223606"/>
    </source>
</evidence>
<dbReference type="PANTHER" id="PTHR43537:SF20">
    <property type="entry name" value="HTH-TYPE TRANSCRIPTIONAL REPRESSOR GLAR"/>
    <property type="match status" value="1"/>
</dbReference>
<dbReference type="PANTHER" id="PTHR43537">
    <property type="entry name" value="TRANSCRIPTIONAL REGULATOR, GNTR FAMILY"/>
    <property type="match status" value="1"/>
</dbReference>
<dbReference type="EMBL" id="LT960614">
    <property type="protein sequence ID" value="SON56713.1"/>
    <property type="molecule type" value="Genomic_DNA"/>
</dbReference>
<dbReference type="SUPFAM" id="SSF46785">
    <property type="entry name" value="Winged helix' DNA-binding domain"/>
    <property type="match status" value="1"/>
</dbReference>
<dbReference type="AlphaFoldDB" id="A0A2C9D910"/>
<keyword evidence="1" id="KW-0805">Transcription regulation</keyword>
<protein>
    <submittedName>
        <fullName evidence="5">Carbon starvation induced regulator</fullName>
    </submittedName>
</protein>
<dbReference type="SMART" id="SM00895">
    <property type="entry name" value="FCD"/>
    <property type="match status" value="1"/>
</dbReference>